<evidence type="ECO:0000313" key="2">
    <source>
        <dbReference type="Proteomes" id="UP000018198"/>
    </source>
</evidence>
<reference evidence="1 2" key="1">
    <citation type="submission" date="2013-01" db="EMBL/GenBank/DDBJ databases">
        <authorList>
            <person name="Bench S."/>
        </authorList>
    </citation>
    <scope>NUCLEOTIDE SEQUENCE [LARGE SCALE GENOMIC DNA]</scope>
    <source>
        <strain evidence="1 2">WH 0401</strain>
    </source>
</reference>
<gene>
    <name evidence="1" type="ORF">CWATWH0401_2393</name>
</gene>
<proteinExistence type="predicted"/>
<dbReference type="EMBL" id="CAQM01000745">
    <property type="protein sequence ID" value="CCQ63647.1"/>
    <property type="molecule type" value="Genomic_DNA"/>
</dbReference>
<comment type="caution">
    <text evidence="1">The sequence shown here is derived from an EMBL/GenBank/DDBJ whole genome shotgun (WGS) entry which is preliminary data.</text>
</comment>
<protein>
    <submittedName>
        <fullName evidence="1">Uncharacterized protein</fullName>
    </submittedName>
</protein>
<dbReference type="Proteomes" id="UP000018198">
    <property type="component" value="Unassembled WGS sequence"/>
</dbReference>
<dbReference type="AlphaFoldDB" id="T2JGP5"/>
<accession>T2JGP5</accession>
<name>T2JGP5_CROWT</name>
<reference evidence="1 2" key="2">
    <citation type="submission" date="2013-09" db="EMBL/GenBank/DDBJ databases">
        <title>Whole genome comparison of six Crocosphaera watsonii strains with differing phenotypes.</title>
        <authorList>
            <person name="Bench S.R."/>
            <person name="Heller P."/>
            <person name="Frank I."/>
            <person name="Arciniega M."/>
            <person name="Shilova I.N."/>
            <person name="Zehr J.P."/>
        </authorList>
    </citation>
    <scope>NUCLEOTIDE SEQUENCE [LARGE SCALE GENOMIC DNA]</scope>
    <source>
        <strain evidence="1 2">WH 0401</strain>
    </source>
</reference>
<sequence length="33" mass="3823">MLLDQETFDNLKLTDVKILGEVKEFILISTNNQ</sequence>
<organism evidence="1 2">
    <name type="scientific">Crocosphaera watsonii WH 0401</name>
    <dbReference type="NCBI Taxonomy" id="555881"/>
    <lineage>
        <taxon>Bacteria</taxon>
        <taxon>Bacillati</taxon>
        <taxon>Cyanobacteriota</taxon>
        <taxon>Cyanophyceae</taxon>
        <taxon>Oscillatoriophycideae</taxon>
        <taxon>Chroococcales</taxon>
        <taxon>Aphanothecaceae</taxon>
        <taxon>Crocosphaera</taxon>
    </lineage>
</organism>
<evidence type="ECO:0000313" key="1">
    <source>
        <dbReference type="EMBL" id="CCQ63647.1"/>
    </source>
</evidence>